<evidence type="ECO:0000313" key="2">
    <source>
        <dbReference type="Proteomes" id="UP000789920"/>
    </source>
</evidence>
<evidence type="ECO:0000313" key="1">
    <source>
        <dbReference type="EMBL" id="CAG8850055.1"/>
    </source>
</evidence>
<dbReference type="EMBL" id="CAJVQC010168851">
    <property type="protein sequence ID" value="CAG8850055.1"/>
    <property type="molecule type" value="Genomic_DNA"/>
</dbReference>
<dbReference type="Proteomes" id="UP000789920">
    <property type="component" value="Unassembled WGS sequence"/>
</dbReference>
<organism evidence="1 2">
    <name type="scientific">Racocetra persica</name>
    <dbReference type="NCBI Taxonomy" id="160502"/>
    <lineage>
        <taxon>Eukaryota</taxon>
        <taxon>Fungi</taxon>
        <taxon>Fungi incertae sedis</taxon>
        <taxon>Mucoromycota</taxon>
        <taxon>Glomeromycotina</taxon>
        <taxon>Glomeromycetes</taxon>
        <taxon>Diversisporales</taxon>
        <taxon>Gigasporaceae</taxon>
        <taxon>Racocetra</taxon>
    </lineage>
</organism>
<proteinExistence type="predicted"/>
<name>A0ACA9SX06_9GLOM</name>
<keyword evidence="2" id="KW-1185">Reference proteome</keyword>
<feature type="non-terminal residue" evidence="1">
    <location>
        <position position="1"/>
    </location>
</feature>
<feature type="non-terminal residue" evidence="1">
    <location>
        <position position="46"/>
    </location>
</feature>
<accession>A0ACA9SX06</accession>
<comment type="caution">
    <text evidence="1">The sequence shown here is derived from an EMBL/GenBank/DDBJ whole genome shotgun (WGS) entry which is preliminary data.</text>
</comment>
<reference evidence="1" key="1">
    <citation type="submission" date="2021-06" db="EMBL/GenBank/DDBJ databases">
        <authorList>
            <person name="Kallberg Y."/>
            <person name="Tangrot J."/>
            <person name="Rosling A."/>
        </authorList>
    </citation>
    <scope>NUCLEOTIDE SEQUENCE</scope>
    <source>
        <strain evidence="1">MA461A</strain>
    </source>
</reference>
<gene>
    <name evidence="1" type="ORF">RPERSI_LOCUS35903</name>
</gene>
<protein>
    <submittedName>
        <fullName evidence="1">3742_t:CDS:1</fullName>
    </submittedName>
</protein>
<sequence>RKRYYFAFNTNNGTDFCSSNCFAVPSNFDFEGGVYRCPNSLIPCDS</sequence>